<protein>
    <submittedName>
        <fullName evidence="1">Plasmid maintenance system killer</fullName>
    </submittedName>
</protein>
<organism evidence="1">
    <name type="scientific">mine drainage metagenome</name>
    <dbReference type="NCBI Taxonomy" id="410659"/>
    <lineage>
        <taxon>unclassified sequences</taxon>
        <taxon>metagenomes</taxon>
        <taxon>ecological metagenomes</taxon>
    </lineage>
</organism>
<dbReference type="InterPro" id="IPR035093">
    <property type="entry name" value="RelE/ParE_toxin_dom_sf"/>
</dbReference>
<gene>
    <name evidence="1" type="ORF">B1B_02653</name>
</gene>
<accession>T1BX35</accession>
<evidence type="ECO:0000313" key="1">
    <source>
        <dbReference type="EMBL" id="EQD74462.1"/>
    </source>
</evidence>
<comment type="caution">
    <text evidence="1">The sequence shown here is derived from an EMBL/GenBank/DDBJ whole genome shotgun (WGS) entry which is preliminary data.</text>
</comment>
<name>T1BX35_9ZZZZ</name>
<dbReference type="EMBL" id="AUZY01001592">
    <property type="protein sequence ID" value="EQD74462.1"/>
    <property type="molecule type" value="Genomic_DNA"/>
</dbReference>
<dbReference type="Gene3D" id="3.30.2310.20">
    <property type="entry name" value="RelE-like"/>
    <property type="match status" value="1"/>
</dbReference>
<dbReference type="SUPFAM" id="SSF143011">
    <property type="entry name" value="RelE-like"/>
    <property type="match status" value="1"/>
</dbReference>
<proteinExistence type="predicted"/>
<reference evidence="1" key="1">
    <citation type="submission" date="2013-08" db="EMBL/GenBank/DDBJ databases">
        <authorList>
            <person name="Mendez C."/>
            <person name="Richter M."/>
            <person name="Ferrer M."/>
            <person name="Sanchez J."/>
        </authorList>
    </citation>
    <scope>NUCLEOTIDE SEQUENCE</scope>
</reference>
<sequence>KGRWSVWVNDNWRVTFRFVGPDVELVDYQDYH</sequence>
<dbReference type="AlphaFoldDB" id="T1BX35"/>
<feature type="non-terminal residue" evidence="1">
    <location>
        <position position="1"/>
    </location>
</feature>
<reference evidence="1" key="2">
    <citation type="journal article" date="2014" name="ISME J.">
        <title>Microbial stratification in low pH oxic and suboxic macroscopic growths along an acid mine drainage.</title>
        <authorList>
            <person name="Mendez-Garcia C."/>
            <person name="Mesa V."/>
            <person name="Sprenger R.R."/>
            <person name="Richter M."/>
            <person name="Diez M.S."/>
            <person name="Solano J."/>
            <person name="Bargiela R."/>
            <person name="Golyshina O.V."/>
            <person name="Manteca A."/>
            <person name="Ramos J.L."/>
            <person name="Gallego J.R."/>
            <person name="Llorente I."/>
            <person name="Martins Dos Santos V.A."/>
            <person name="Jensen O.N."/>
            <person name="Pelaez A.I."/>
            <person name="Sanchez J."/>
            <person name="Ferrer M."/>
        </authorList>
    </citation>
    <scope>NUCLEOTIDE SEQUENCE</scope>
</reference>